<name>A0A6F8ZHR0_9FIRM</name>
<dbReference type="PANTHER" id="PTHR22683">
    <property type="entry name" value="SPORULATION PROTEIN RELATED"/>
    <property type="match status" value="1"/>
</dbReference>
<feature type="binding site" evidence="3">
    <location>
        <begin position="427"/>
        <end position="434"/>
    </location>
    <ligand>
        <name>ATP</name>
        <dbReference type="ChEBI" id="CHEBI:30616"/>
    </ligand>
</feature>
<feature type="region of interest" description="Disordered" evidence="4">
    <location>
        <begin position="257"/>
        <end position="298"/>
    </location>
</feature>
<keyword evidence="7" id="KW-1185">Reference proteome</keyword>
<dbReference type="PROSITE" id="PS50901">
    <property type="entry name" value="FTSK"/>
    <property type="match status" value="1"/>
</dbReference>
<dbReference type="Proteomes" id="UP000503399">
    <property type="component" value="Chromosome"/>
</dbReference>
<evidence type="ECO:0000256" key="2">
    <source>
        <dbReference type="ARBA" id="ARBA00022840"/>
    </source>
</evidence>
<reference evidence="6 7" key="1">
    <citation type="submission" date="2020-02" db="EMBL/GenBank/DDBJ databases">
        <authorList>
            <person name="Hogendoorn C."/>
        </authorList>
    </citation>
    <scope>NUCLEOTIDE SEQUENCE [LARGE SCALE GENOMIC DNA]</scope>
    <source>
        <strain evidence="6">R501</strain>
    </source>
</reference>
<organism evidence="6 7">
    <name type="scientific">Candidatus Hydrogenisulfobacillus filiaventi</name>
    <dbReference type="NCBI Taxonomy" id="2707344"/>
    <lineage>
        <taxon>Bacteria</taxon>
        <taxon>Bacillati</taxon>
        <taxon>Bacillota</taxon>
        <taxon>Clostridia</taxon>
        <taxon>Eubacteriales</taxon>
        <taxon>Clostridiales Family XVII. Incertae Sedis</taxon>
        <taxon>Candidatus Hydrogenisulfobacillus</taxon>
    </lineage>
</organism>
<feature type="domain" description="FtsK" evidence="5">
    <location>
        <begin position="410"/>
        <end position="606"/>
    </location>
</feature>
<evidence type="ECO:0000256" key="3">
    <source>
        <dbReference type="PROSITE-ProRule" id="PRU00289"/>
    </source>
</evidence>
<evidence type="ECO:0000313" key="7">
    <source>
        <dbReference type="Proteomes" id="UP000503399"/>
    </source>
</evidence>
<evidence type="ECO:0000259" key="5">
    <source>
        <dbReference type="PROSITE" id="PS50901"/>
    </source>
</evidence>
<keyword evidence="2 3" id="KW-0067">ATP-binding</keyword>
<dbReference type="EMBL" id="LR778114">
    <property type="protein sequence ID" value="CAB1129419.1"/>
    <property type="molecule type" value="Genomic_DNA"/>
</dbReference>
<dbReference type="Gene3D" id="3.40.50.300">
    <property type="entry name" value="P-loop containing nucleotide triphosphate hydrolases"/>
    <property type="match status" value="1"/>
</dbReference>
<feature type="region of interest" description="Disordered" evidence="4">
    <location>
        <begin position="654"/>
        <end position="676"/>
    </location>
</feature>
<dbReference type="InterPro" id="IPR050206">
    <property type="entry name" value="FtsK/SpoIIIE/SftA"/>
</dbReference>
<dbReference type="CDD" id="cd01127">
    <property type="entry name" value="TrwB_TraG_TraD_VirD4"/>
    <property type="match status" value="1"/>
</dbReference>
<accession>A0A6F8ZHR0</accession>
<dbReference type="GO" id="GO:0005524">
    <property type="term" value="F:ATP binding"/>
    <property type="evidence" value="ECO:0007669"/>
    <property type="project" value="UniProtKB-UniRule"/>
</dbReference>
<dbReference type="GO" id="GO:0003677">
    <property type="term" value="F:DNA binding"/>
    <property type="evidence" value="ECO:0007669"/>
    <property type="project" value="InterPro"/>
</dbReference>
<protein>
    <submittedName>
        <fullName evidence="6">Putative FtsK domain-containing protein</fullName>
    </submittedName>
</protein>
<evidence type="ECO:0000256" key="4">
    <source>
        <dbReference type="SAM" id="MobiDB-lite"/>
    </source>
</evidence>
<dbReference type="AlphaFoldDB" id="A0A6F8ZHR0"/>
<sequence length="676" mass="73516">MATWMLGIVAVVLALMVAQVALRHIGVADPLGFSWRRAWHAFWQGPTHPARTPIGTIRSTSSQTQAASPVATHPIPWSHWLGTMGWMALTAWVVTGSALWAYNAPPDRRSPRAWLDWILWRWPVVVAGFLAHRPEWVHDAWERHWAAMDAAHATAAQRVAPAVAKRAAAVLDASFAISEPDAVWMQDGSAGRVRRVQIAATPRGVGPVWPHGYHAGTWQIWRQWAQQQAAMALYHAGVPGRWSLDAYGFLQSIADDEEEEAQPGIPNQSSDPVPETLRPNGPPLTLLPAGGPATRSKAEGEQMARVLQEALASFGFDRVAVRVQGVGPTVVRLGLRYPKGLPASRIVAMAPDLVAASEGRLRGLRFARAGLTAEVVREHREIVALRSLLPALPKPKWSTAWFPVGVAVDGSPVVADLTELPHLLVGGTTGSGKSVFSLGYLTALHMLYTPAQLRLLLVDPKRVDLFPFFEGSPLLERPVAVEPQDAIAAVEAAIEEMERRYDLMSKAATGKLATYNASRPAKDRLPVWILHIDELYDLRLMAKAMDKRAAEALDDQLTRIAQKGRAAGVHVVVATQKPTVEAVPSILRSNVPSRLAMAVQKGTDSNIILDEGGAELLAGKGDALWKPIGGETQRVQTAFVREQDTRRVVEWCRDHAGDPPSESDAVGSASPDVEAR</sequence>
<dbReference type="InterPro" id="IPR027417">
    <property type="entry name" value="P-loop_NTPase"/>
</dbReference>
<dbReference type="SUPFAM" id="SSF52540">
    <property type="entry name" value="P-loop containing nucleoside triphosphate hydrolases"/>
    <property type="match status" value="1"/>
</dbReference>
<dbReference type="InterPro" id="IPR002543">
    <property type="entry name" value="FtsK_dom"/>
</dbReference>
<keyword evidence="1 3" id="KW-0547">Nucleotide-binding</keyword>
<dbReference type="PANTHER" id="PTHR22683:SF1">
    <property type="entry name" value="TYPE VII SECRETION SYSTEM PROTEIN ESSC"/>
    <property type="match status" value="1"/>
</dbReference>
<proteinExistence type="predicted"/>
<dbReference type="Pfam" id="PF01580">
    <property type="entry name" value="FtsK_SpoIIIE"/>
    <property type="match status" value="1"/>
</dbReference>
<dbReference type="KEGG" id="hfv:R50_1922"/>
<evidence type="ECO:0000313" key="6">
    <source>
        <dbReference type="EMBL" id="CAB1129419.1"/>
    </source>
</evidence>
<feature type="compositionally biased region" description="Low complexity" evidence="4">
    <location>
        <begin position="283"/>
        <end position="294"/>
    </location>
</feature>
<dbReference type="Gene3D" id="3.30.980.40">
    <property type="match status" value="1"/>
</dbReference>
<gene>
    <name evidence="6" type="ORF">R50_1922</name>
</gene>
<evidence type="ECO:0000256" key="1">
    <source>
        <dbReference type="ARBA" id="ARBA00022741"/>
    </source>
</evidence>